<comment type="caution">
    <text evidence="1">The sequence shown here is derived from an EMBL/GenBank/DDBJ whole genome shotgun (WGS) entry which is preliminary data.</text>
</comment>
<dbReference type="InterPro" id="IPR046155">
    <property type="entry name" value="DUF6157"/>
</dbReference>
<evidence type="ECO:0000313" key="2">
    <source>
        <dbReference type="Proteomes" id="UP000321532"/>
    </source>
</evidence>
<evidence type="ECO:0000313" key="1">
    <source>
        <dbReference type="EMBL" id="GEO07495.1"/>
    </source>
</evidence>
<keyword evidence="2" id="KW-1185">Reference proteome</keyword>
<sequence length="136" mass="15598">MSYTNTLIKVAVDCPVSKSEIPVAKTNNKPVHVFQYELLTEKPYTYNHEELVYQVFVLQKEIPAETLETSAEKIKQELFSKGHPCMRASSLTKRYGWGAHYNQEGKIAIYPLESEAYKTLLESENIKVIPAMKSKR</sequence>
<proteinExistence type="predicted"/>
<dbReference type="EMBL" id="BJYS01000083">
    <property type="protein sequence ID" value="GEO07495.1"/>
    <property type="molecule type" value="Genomic_DNA"/>
</dbReference>
<protein>
    <submittedName>
        <fullName evidence="1">Uncharacterized protein</fullName>
    </submittedName>
</protein>
<gene>
    <name evidence="1" type="ORF">AAE02nite_51590</name>
</gene>
<accession>A0A512B6B2</accession>
<dbReference type="AlphaFoldDB" id="A0A512B6B2"/>
<dbReference type="OrthoDB" id="2361182at2"/>
<dbReference type="Pfam" id="PF19654">
    <property type="entry name" value="DUF6157"/>
    <property type="match status" value="1"/>
</dbReference>
<organism evidence="1 2">
    <name type="scientific">Adhaeribacter aerolatus</name>
    <dbReference type="NCBI Taxonomy" id="670289"/>
    <lineage>
        <taxon>Bacteria</taxon>
        <taxon>Pseudomonadati</taxon>
        <taxon>Bacteroidota</taxon>
        <taxon>Cytophagia</taxon>
        <taxon>Cytophagales</taxon>
        <taxon>Hymenobacteraceae</taxon>
        <taxon>Adhaeribacter</taxon>
    </lineage>
</organism>
<reference evidence="1 2" key="1">
    <citation type="submission" date="2019-07" db="EMBL/GenBank/DDBJ databases">
        <title>Whole genome shotgun sequence of Adhaeribacter aerolatus NBRC 106133.</title>
        <authorList>
            <person name="Hosoyama A."/>
            <person name="Uohara A."/>
            <person name="Ohji S."/>
            <person name="Ichikawa N."/>
        </authorList>
    </citation>
    <scope>NUCLEOTIDE SEQUENCE [LARGE SCALE GENOMIC DNA]</scope>
    <source>
        <strain evidence="1 2">NBRC 106133</strain>
    </source>
</reference>
<name>A0A512B6B2_9BACT</name>
<dbReference type="Proteomes" id="UP000321532">
    <property type="component" value="Unassembled WGS sequence"/>
</dbReference>
<dbReference type="RefSeq" id="WP_146905856.1">
    <property type="nucleotide sequence ID" value="NZ_BJYS01000083.1"/>
</dbReference>